<feature type="transmembrane region" description="Helical" evidence="8">
    <location>
        <begin position="100"/>
        <end position="121"/>
    </location>
</feature>
<evidence type="ECO:0000256" key="5">
    <source>
        <dbReference type="ARBA" id="ARBA00022989"/>
    </source>
</evidence>
<dbReference type="AlphaFoldDB" id="C1GTB5"/>
<dbReference type="GO" id="GO:0005789">
    <property type="term" value="C:endoplasmic reticulum membrane"/>
    <property type="evidence" value="ECO:0007669"/>
    <property type="project" value="TreeGrafter"/>
</dbReference>
<evidence type="ECO:0000256" key="7">
    <source>
        <dbReference type="SAM" id="MobiDB-lite"/>
    </source>
</evidence>
<feature type="region of interest" description="Disordered" evidence="7">
    <location>
        <begin position="1"/>
        <end position="35"/>
    </location>
</feature>
<dbReference type="GeneID" id="9099719"/>
<evidence type="ECO:0000313" key="10">
    <source>
        <dbReference type="Proteomes" id="UP000002059"/>
    </source>
</evidence>
<gene>
    <name evidence="9" type="ORF">PAAG_01760</name>
</gene>
<feature type="transmembrane region" description="Helical" evidence="8">
    <location>
        <begin position="233"/>
        <end position="255"/>
    </location>
</feature>
<keyword evidence="10" id="KW-1185">Reference proteome</keyword>
<organism evidence="9 10">
    <name type="scientific">Paracoccidioides lutzii (strain ATCC MYA-826 / Pb01)</name>
    <name type="common">Paracoccidioides brasiliensis</name>
    <dbReference type="NCBI Taxonomy" id="502779"/>
    <lineage>
        <taxon>Eukaryota</taxon>
        <taxon>Fungi</taxon>
        <taxon>Dikarya</taxon>
        <taxon>Ascomycota</taxon>
        <taxon>Pezizomycotina</taxon>
        <taxon>Eurotiomycetes</taxon>
        <taxon>Eurotiomycetidae</taxon>
        <taxon>Onygenales</taxon>
        <taxon>Ajellomycetaceae</taxon>
        <taxon>Paracoccidioides</taxon>
    </lineage>
</organism>
<keyword evidence="5 8" id="KW-1133">Transmembrane helix</keyword>
<dbReference type="eggNOG" id="KOG1583">
    <property type="taxonomic scope" value="Eukaryota"/>
</dbReference>
<dbReference type="PANTHER" id="PTHR10778">
    <property type="entry name" value="SOLUTE CARRIER FAMILY 35 MEMBER B"/>
    <property type="match status" value="1"/>
</dbReference>
<evidence type="ECO:0000256" key="8">
    <source>
        <dbReference type="SAM" id="Phobius"/>
    </source>
</evidence>
<feature type="transmembrane region" description="Helical" evidence="8">
    <location>
        <begin position="142"/>
        <end position="162"/>
    </location>
</feature>
<dbReference type="STRING" id="502779.C1GTB5"/>
<keyword evidence="6 8" id="KW-0472">Membrane</keyword>
<dbReference type="InterPro" id="IPR013657">
    <property type="entry name" value="SCL35B1-4/HUT1"/>
</dbReference>
<feature type="compositionally biased region" description="Basic and acidic residues" evidence="7">
    <location>
        <begin position="1"/>
        <end position="10"/>
    </location>
</feature>
<proteinExistence type="predicted"/>
<dbReference type="HOGENOM" id="CLU_033007_0_0_1"/>
<dbReference type="GO" id="GO:0005462">
    <property type="term" value="F:UDP-N-acetylglucosamine transmembrane transporter activity"/>
    <property type="evidence" value="ECO:0007669"/>
    <property type="project" value="TreeGrafter"/>
</dbReference>
<feature type="compositionally biased region" description="Polar residues" evidence="7">
    <location>
        <begin position="22"/>
        <end position="32"/>
    </location>
</feature>
<dbReference type="EMBL" id="KN293994">
    <property type="protein sequence ID" value="EEH39298.1"/>
    <property type="molecule type" value="Genomic_DNA"/>
</dbReference>
<dbReference type="KEGG" id="pbl:PAAG_01760"/>
<comment type="subcellular location">
    <subcellularLocation>
        <location evidence="1">Endomembrane system</location>
        <topology evidence="1">Multi-pass membrane protein</topology>
    </subcellularLocation>
</comment>
<dbReference type="GO" id="GO:0005464">
    <property type="term" value="F:UDP-xylose transmembrane transporter activity"/>
    <property type="evidence" value="ECO:0007669"/>
    <property type="project" value="TreeGrafter"/>
</dbReference>
<reference evidence="9 10" key="1">
    <citation type="journal article" date="2011" name="PLoS Genet.">
        <title>Comparative genomic analysis of human fungal pathogens causing paracoccidioidomycosis.</title>
        <authorList>
            <person name="Desjardins C.A."/>
            <person name="Champion M.D."/>
            <person name="Holder J.W."/>
            <person name="Muszewska A."/>
            <person name="Goldberg J."/>
            <person name="Bailao A.M."/>
            <person name="Brigido M.M."/>
            <person name="Ferreira M.E."/>
            <person name="Garcia A.M."/>
            <person name="Grynberg M."/>
            <person name="Gujja S."/>
            <person name="Heiman D.I."/>
            <person name="Henn M.R."/>
            <person name="Kodira C.D."/>
            <person name="Leon-Narvaez H."/>
            <person name="Longo L.V."/>
            <person name="Ma L.J."/>
            <person name="Malavazi I."/>
            <person name="Matsuo A.L."/>
            <person name="Morais F.V."/>
            <person name="Pereira M."/>
            <person name="Rodriguez-Brito S."/>
            <person name="Sakthikumar S."/>
            <person name="Salem-Izacc S.M."/>
            <person name="Sykes S.M."/>
            <person name="Teixeira M.M."/>
            <person name="Vallejo M.C."/>
            <person name="Walter M.E."/>
            <person name="Yandava C."/>
            <person name="Young S."/>
            <person name="Zeng Q."/>
            <person name="Zucker J."/>
            <person name="Felipe M.S."/>
            <person name="Goldman G.H."/>
            <person name="Haas B.J."/>
            <person name="McEwen J.G."/>
            <person name="Nino-Vega G."/>
            <person name="Puccia R."/>
            <person name="San-Blas G."/>
            <person name="Soares C.M."/>
            <person name="Birren B.W."/>
            <person name="Cuomo C.A."/>
        </authorList>
    </citation>
    <scope>NUCLEOTIDE SEQUENCE [LARGE SCALE GENOMIC DNA]</scope>
    <source>
        <strain evidence="10">ATCC MYA-826 / Pb01</strain>
    </source>
</reference>
<keyword evidence="3" id="KW-0762">Sugar transport</keyword>
<protein>
    <submittedName>
        <fullName evidence="9">UDP-N-acetylglucosamine transporter YEA4</fullName>
    </submittedName>
</protein>
<dbReference type="Proteomes" id="UP000002059">
    <property type="component" value="Partially assembled WGS sequence"/>
</dbReference>
<dbReference type="OrthoDB" id="999962at2759"/>
<dbReference type="VEuPathDB" id="FungiDB:PAAG_01760"/>
<feature type="transmembrane region" description="Helical" evidence="8">
    <location>
        <begin position="195"/>
        <end position="213"/>
    </location>
</feature>
<feature type="transmembrane region" description="Helical" evidence="8">
    <location>
        <begin position="72"/>
        <end position="94"/>
    </location>
</feature>
<accession>C1GTB5</accession>
<feature type="transmembrane region" description="Helical" evidence="8">
    <location>
        <begin position="424"/>
        <end position="444"/>
    </location>
</feature>
<name>C1GTB5_PARBA</name>
<dbReference type="Pfam" id="PF08449">
    <property type="entry name" value="UAA"/>
    <property type="match status" value="2"/>
</dbReference>
<evidence type="ECO:0000256" key="4">
    <source>
        <dbReference type="ARBA" id="ARBA00022692"/>
    </source>
</evidence>
<dbReference type="PANTHER" id="PTHR10778:SF4">
    <property type="entry name" value="NUCLEOTIDE SUGAR TRANSPORTER SLC35B4"/>
    <property type="match status" value="1"/>
</dbReference>
<evidence type="ECO:0000256" key="3">
    <source>
        <dbReference type="ARBA" id="ARBA00022597"/>
    </source>
</evidence>
<evidence type="ECO:0000313" key="9">
    <source>
        <dbReference type="EMBL" id="EEH39298.1"/>
    </source>
</evidence>
<keyword evidence="2" id="KW-0813">Transport</keyword>
<evidence type="ECO:0000256" key="1">
    <source>
        <dbReference type="ARBA" id="ARBA00004127"/>
    </source>
</evidence>
<dbReference type="GO" id="GO:0000139">
    <property type="term" value="C:Golgi membrane"/>
    <property type="evidence" value="ECO:0007669"/>
    <property type="project" value="TreeGrafter"/>
</dbReference>
<dbReference type="OMA" id="NPFTGWH"/>
<evidence type="ECO:0000256" key="2">
    <source>
        <dbReference type="ARBA" id="ARBA00022448"/>
    </source>
</evidence>
<dbReference type="RefSeq" id="XP_002796752.1">
    <property type="nucleotide sequence ID" value="XM_002796706.2"/>
</dbReference>
<evidence type="ECO:0000256" key="6">
    <source>
        <dbReference type="ARBA" id="ARBA00023136"/>
    </source>
</evidence>
<keyword evidence="4 8" id="KW-0812">Transmembrane</keyword>
<sequence length="460" mass="49292">MGDPLKDPLKPQRWGVNAGTLDLTNGSFTPTDSGDEARKVIRGETVEQDKSDRSDGVAAATVQATLPSWANIGMVVALIFGGCCSNVFALEAIINDNPDFGALITLTQFTFTSLFTLPHLLSFSAGPRAFFLAPRAIPLKSWMIYTSFFLTVNVLNNIAFAFKISVPLHIIIRSGGPVASIIIGHIYSSKSYTRTQVLAVLLLTAGVVGAALADASAKGKSMDIGFSAGEKDLPSFFTSLVAFSILGVAMVLGAFQGVYADHLYESHGRSHWREALFYAHALSLPFFIPSYSKLLTQLKQLFASPSVLSLLSTPPVISNTTTPRALGQLSSSTTTATTTCFSSVYSFLNSSISHLPAHSLLIQVLSKTPIKILYLIINGLTQYICIRGVHSLSAKSSSLTVTVVLNIRKLISLILSVYLFGNVLVGGVLMGAVLVFVGGGLYGYEGARLRREAQARVKRE</sequence>